<feature type="domain" description="Major facilitator superfamily (MFS) profile" evidence="26">
    <location>
        <begin position="18"/>
        <end position="414"/>
    </location>
</feature>
<feature type="transmembrane region" description="Helical" evidence="25">
    <location>
        <begin position="87"/>
        <end position="109"/>
    </location>
</feature>
<evidence type="ECO:0000256" key="19">
    <source>
        <dbReference type="ARBA" id="ARBA00044919"/>
    </source>
</evidence>
<feature type="transmembrane region" description="Helical" evidence="25">
    <location>
        <begin position="48"/>
        <end position="67"/>
    </location>
</feature>
<dbReference type="RefSeq" id="WP_101252126.1">
    <property type="nucleotide sequence ID" value="NZ_PIUM01000024.1"/>
</dbReference>
<evidence type="ECO:0000256" key="24">
    <source>
        <dbReference type="ARBA" id="ARBA00046376"/>
    </source>
</evidence>
<dbReference type="SUPFAM" id="SSF103473">
    <property type="entry name" value="MFS general substrate transporter"/>
    <property type="match status" value="1"/>
</dbReference>
<evidence type="ECO:0000256" key="3">
    <source>
        <dbReference type="ARBA" id="ARBA00022448"/>
    </source>
</evidence>
<evidence type="ECO:0000256" key="20">
    <source>
        <dbReference type="ARBA" id="ARBA00044924"/>
    </source>
</evidence>
<dbReference type="PANTHER" id="PTHR23512:SF3">
    <property type="entry name" value="MAJOR FACILITATOR SUPERFAMILY DOMAIN-CONTAINING PROTEIN 1"/>
    <property type="match status" value="1"/>
</dbReference>
<feature type="transmembrane region" description="Helical" evidence="25">
    <location>
        <begin position="294"/>
        <end position="313"/>
    </location>
</feature>
<evidence type="ECO:0000256" key="2">
    <source>
        <dbReference type="ARBA" id="ARBA00008335"/>
    </source>
</evidence>
<dbReference type="PROSITE" id="PS00216">
    <property type="entry name" value="SUGAR_TRANSPORT_1"/>
    <property type="match status" value="1"/>
</dbReference>
<comment type="catalytic activity">
    <reaction evidence="14">
        <text>L-aspartyl-L-lysine(out) = L-aspartyl-L-lysine(in)</text>
        <dbReference type="Rhea" id="RHEA:79411"/>
        <dbReference type="ChEBI" id="CHEBI:229953"/>
    </reaction>
</comment>
<keyword evidence="3" id="KW-0813">Transport</keyword>
<name>A0A2N3PRK5_9PROT</name>
<evidence type="ECO:0000256" key="25">
    <source>
        <dbReference type="SAM" id="Phobius"/>
    </source>
</evidence>
<comment type="catalytic activity">
    <reaction evidence="8">
        <text>L-lysyl-L-alanine(out) = L-lysyl-L-alanine(in)</text>
        <dbReference type="Rhea" id="RHEA:79399"/>
        <dbReference type="ChEBI" id="CHEBI:229954"/>
    </reaction>
</comment>
<dbReference type="InterPro" id="IPR036259">
    <property type="entry name" value="MFS_trans_sf"/>
</dbReference>
<organism evidence="27 28">
    <name type="scientific">Telmatospirillum siberiense</name>
    <dbReference type="NCBI Taxonomy" id="382514"/>
    <lineage>
        <taxon>Bacteria</taxon>
        <taxon>Pseudomonadati</taxon>
        <taxon>Pseudomonadota</taxon>
        <taxon>Alphaproteobacteria</taxon>
        <taxon>Rhodospirillales</taxon>
        <taxon>Rhodospirillaceae</taxon>
        <taxon>Telmatospirillum</taxon>
    </lineage>
</organism>
<keyword evidence="4 25" id="KW-0812">Transmembrane</keyword>
<evidence type="ECO:0000313" key="27">
    <source>
        <dbReference type="EMBL" id="PKU23038.1"/>
    </source>
</evidence>
<dbReference type="InterPro" id="IPR011701">
    <property type="entry name" value="MFS"/>
</dbReference>
<evidence type="ECO:0000256" key="21">
    <source>
        <dbReference type="ARBA" id="ARBA00044985"/>
    </source>
</evidence>
<evidence type="ECO:0000256" key="5">
    <source>
        <dbReference type="ARBA" id="ARBA00022989"/>
    </source>
</evidence>
<accession>A0A2N3PRK5</accession>
<comment type="catalytic activity">
    <reaction evidence="15">
        <text>L-arginyl-L-alpha-amino acid(out) = L-arginyl-L-alpha-amino acid(in)</text>
        <dbReference type="Rhea" id="RHEA:79371"/>
        <dbReference type="ChEBI" id="CHEBI:84315"/>
    </reaction>
</comment>
<dbReference type="Gene3D" id="1.20.1250.20">
    <property type="entry name" value="MFS general substrate transporter like domains"/>
    <property type="match status" value="2"/>
</dbReference>
<comment type="catalytic activity">
    <reaction evidence="13">
        <text>L-alpha-aminoacyl-L-lysine(out) = L-alpha-aminoacyl-L-lysine(in)</text>
        <dbReference type="Rhea" id="RHEA:79383"/>
        <dbReference type="ChEBI" id="CHEBI:229966"/>
    </reaction>
</comment>
<feature type="transmembrane region" description="Helical" evidence="25">
    <location>
        <begin position="319"/>
        <end position="339"/>
    </location>
</feature>
<proteinExistence type="inferred from homology"/>
<evidence type="ECO:0000256" key="9">
    <source>
        <dbReference type="ARBA" id="ARBA00044878"/>
    </source>
</evidence>
<gene>
    <name evidence="27" type="ORF">CWS72_18550</name>
</gene>
<feature type="transmembrane region" description="Helical" evidence="25">
    <location>
        <begin position="177"/>
        <end position="198"/>
    </location>
</feature>
<comment type="function">
    <text evidence="23">Lysosomal dipeptide uniporter that selectively exports lysine, arginine or histidine-containing dipeptides with a net positive charge from the lysosome lumen into the cytosol. Could play a role in a specific type of protein O-glycosylation indirectly regulating macrophages migration and tissue invasion. Also essential for liver homeostasis.</text>
</comment>
<evidence type="ECO:0000256" key="6">
    <source>
        <dbReference type="ARBA" id="ARBA00023136"/>
    </source>
</evidence>
<evidence type="ECO:0000256" key="18">
    <source>
        <dbReference type="ARBA" id="ARBA00044912"/>
    </source>
</evidence>
<reference evidence="28" key="1">
    <citation type="submission" date="2017-12" db="EMBL/GenBank/DDBJ databases">
        <title>Draft genome sequence of Telmatospirillum siberiense 26-4b1T, an acidotolerant peatland alphaproteobacterium potentially involved in sulfur cycling.</title>
        <authorList>
            <person name="Hausmann B."/>
            <person name="Pjevac P."/>
            <person name="Schreck K."/>
            <person name="Herbold C.W."/>
            <person name="Daims H."/>
            <person name="Wagner M."/>
            <person name="Pester M."/>
            <person name="Loy A."/>
        </authorList>
    </citation>
    <scope>NUCLEOTIDE SEQUENCE [LARGE SCALE GENOMIC DNA]</scope>
    <source>
        <strain evidence="28">26-4b1</strain>
    </source>
</reference>
<dbReference type="InterPro" id="IPR052187">
    <property type="entry name" value="MFSD1"/>
</dbReference>
<comment type="catalytic activity">
    <reaction evidence="16">
        <text>L-lysyl-L-lysine(out) = L-lysyl-L-lysine(in)</text>
        <dbReference type="Rhea" id="RHEA:79403"/>
        <dbReference type="ChEBI" id="CHEBI:229956"/>
    </reaction>
</comment>
<feature type="transmembrane region" description="Helical" evidence="25">
    <location>
        <begin position="391"/>
        <end position="409"/>
    </location>
</feature>
<comment type="catalytic activity">
    <reaction evidence="9">
        <text>L-histidyl-glycine(out) = L-histidyl-glycine(in)</text>
        <dbReference type="Rhea" id="RHEA:79395"/>
        <dbReference type="ChEBI" id="CHEBI:229957"/>
    </reaction>
</comment>
<evidence type="ECO:0000256" key="16">
    <source>
        <dbReference type="ARBA" id="ARBA00044900"/>
    </source>
</evidence>
<feature type="transmembrane region" description="Helical" evidence="25">
    <location>
        <begin position="227"/>
        <end position="247"/>
    </location>
</feature>
<comment type="catalytic activity">
    <reaction evidence="19">
        <text>L-alanyl-L-lysine(out) = L-alanyl-L-lysine(in)</text>
        <dbReference type="Rhea" id="RHEA:79415"/>
        <dbReference type="ChEBI" id="CHEBI:192470"/>
    </reaction>
</comment>
<dbReference type="GO" id="GO:0005765">
    <property type="term" value="C:lysosomal membrane"/>
    <property type="evidence" value="ECO:0007669"/>
    <property type="project" value="UniProtKB-SubCell"/>
</dbReference>
<dbReference type="InterPro" id="IPR005829">
    <property type="entry name" value="Sugar_transporter_CS"/>
</dbReference>
<sequence length="430" mass="44994">MSTATTTVDVRIGNTQRGFILAWGFCVLFYFGQYALRSAPGVMMPELTGAFGTTAIAVSSLIGLYYYTYSVFAIVSGAALDHLGAKYVVPLGIVITASGAIVFGLGSSFDAEIGRLLQGAGSAFSFTGAVYLASHGFSSRYLATAVGFTQCFGMLGGSAGQFTVGPMIHGLISWQQFWIFSGIALLILATIICISTPAGHDRQPRKSGALLSMFKPYKTVLSNPQSYLCGLSAGLLFLPTTIGDMIWGMPFLREGLGVDYADAVNRVTMVPLGWVVGCPLLGYIADKLGRRKPVLIGGALLMLAALAATVYLPHAMPHYLLGLLLGIGSGAAMIPYTIIKEVNPDKVKGSATGAINFLVFTLSAVLAPAYGWLLNLLSGGKPLTLGVFQDASAVGIAGIVLAIVLSFFLQETGTARRPAAPVTQAKGSNT</sequence>
<evidence type="ECO:0000259" key="26">
    <source>
        <dbReference type="PROSITE" id="PS50850"/>
    </source>
</evidence>
<feature type="transmembrane region" description="Helical" evidence="25">
    <location>
        <begin position="267"/>
        <end position="285"/>
    </location>
</feature>
<dbReference type="PANTHER" id="PTHR23512">
    <property type="entry name" value="MAJOR FACILITATOR SUPERFAMILY DOMAIN-CONTAINING PROTEIN 1"/>
    <property type="match status" value="1"/>
</dbReference>
<feature type="transmembrane region" description="Helical" evidence="25">
    <location>
        <begin position="351"/>
        <end position="371"/>
    </location>
</feature>
<evidence type="ECO:0000256" key="13">
    <source>
        <dbReference type="ARBA" id="ARBA00044893"/>
    </source>
</evidence>
<dbReference type="Proteomes" id="UP000233293">
    <property type="component" value="Unassembled WGS sequence"/>
</dbReference>
<comment type="catalytic activity">
    <reaction evidence="17">
        <text>L-arginyl-glycine(out) = L-arginyl-glycine(in)</text>
        <dbReference type="Rhea" id="RHEA:79391"/>
        <dbReference type="ChEBI" id="CHEBI:229955"/>
    </reaction>
</comment>
<keyword evidence="7" id="KW-0458">Lysosome</keyword>
<dbReference type="AlphaFoldDB" id="A0A2N3PRK5"/>
<comment type="catalytic activity">
    <reaction evidence="18">
        <text>L-histidyl-L-alpha-amino acid(out) = L-histidyl-L-alpha-amino acid(in)</text>
        <dbReference type="Rhea" id="RHEA:79379"/>
        <dbReference type="ChEBI" id="CHEBI:229964"/>
    </reaction>
</comment>
<comment type="catalytic activity">
    <reaction evidence="11">
        <text>L-alpha-aminoacyl-L-histidine(out) = L-alpha-aminoacyl-L-histidine(in)</text>
        <dbReference type="Rhea" id="RHEA:79375"/>
        <dbReference type="ChEBI" id="CHEBI:229967"/>
    </reaction>
</comment>
<dbReference type="CDD" id="cd06174">
    <property type="entry name" value="MFS"/>
    <property type="match status" value="1"/>
</dbReference>
<comment type="similarity">
    <text evidence="2">Belongs to the major facilitator superfamily.</text>
</comment>
<comment type="subunit">
    <text evidence="24">Homodimer. Interacts with lysosomal protein GLMP (via lumenal domain); the interaction starts while both proteins are still in the endoplasmic reticulum and is required for stabilization of MFSD1 in lysosomes but has no direct effect on its targeting to lysosomes or transporter activity.</text>
</comment>
<comment type="caution">
    <text evidence="27">The sequence shown here is derived from an EMBL/GenBank/DDBJ whole genome shotgun (WGS) entry which is preliminary data.</text>
</comment>
<dbReference type="GO" id="GO:0022857">
    <property type="term" value="F:transmembrane transporter activity"/>
    <property type="evidence" value="ECO:0007669"/>
    <property type="project" value="InterPro"/>
</dbReference>
<feature type="transmembrane region" description="Helical" evidence="25">
    <location>
        <begin position="20"/>
        <end position="36"/>
    </location>
</feature>
<evidence type="ECO:0000256" key="4">
    <source>
        <dbReference type="ARBA" id="ARBA00022692"/>
    </source>
</evidence>
<comment type="catalytic activity">
    <reaction evidence="20">
        <text>L-lysyl-glycine(out) = L-lysyl-glycine(in)</text>
        <dbReference type="Rhea" id="RHEA:79407"/>
        <dbReference type="ChEBI" id="CHEBI:191202"/>
    </reaction>
</comment>
<keyword evidence="5 25" id="KW-1133">Transmembrane helix</keyword>
<keyword evidence="6 25" id="KW-0472">Membrane</keyword>
<evidence type="ECO:0000256" key="1">
    <source>
        <dbReference type="ARBA" id="ARBA00004155"/>
    </source>
</evidence>
<protein>
    <recommendedName>
        <fullName evidence="21">Lysosomal dipeptide transporter MFSD1</fullName>
    </recommendedName>
    <alternativeName>
        <fullName evidence="22">Major facilitator superfamily domain-containing protein 1</fullName>
    </alternativeName>
</protein>
<dbReference type="InterPro" id="IPR020846">
    <property type="entry name" value="MFS_dom"/>
</dbReference>
<comment type="subcellular location">
    <subcellularLocation>
        <location evidence="1">Lysosome membrane</location>
        <topology evidence="1">Multi-pass membrane protein</topology>
    </subcellularLocation>
</comment>
<evidence type="ECO:0000256" key="15">
    <source>
        <dbReference type="ARBA" id="ARBA00044899"/>
    </source>
</evidence>
<evidence type="ECO:0000256" key="14">
    <source>
        <dbReference type="ARBA" id="ARBA00044898"/>
    </source>
</evidence>
<evidence type="ECO:0000313" key="28">
    <source>
        <dbReference type="Proteomes" id="UP000233293"/>
    </source>
</evidence>
<comment type="catalytic activity">
    <reaction evidence="10">
        <text>L-alpha-aminoacyl-L-arginine(out) = L-alpha-aminoacyl-L-arginine(in)</text>
        <dbReference type="Rhea" id="RHEA:79367"/>
        <dbReference type="ChEBI" id="CHEBI:229968"/>
    </reaction>
</comment>
<keyword evidence="28" id="KW-1185">Reference proteome</keyword>
<evidence type="ECO:0000256" key="22">
    <source>
        <dbReference type="ARBA" id="ARBA00045018"/>
    </source>
</evidence>
<evidence type="ECO:0000256" key="12">
    <source>
        <dbReference type="ARBA" id="ARBA00044891"/>
    </source>
</evidence>
<evidence type="ECO:0000256" key="11">
    <source>
        <dbReference type="ARBA" id="ARBA00044884"/>
    </source>
</evidence>
<evidence type="ECO:0000256" key="8">
    <source>
        <dbReference type="ARBA" id="ARBA00044876"/>
    </source>
</evidence>
<dbReference type="EMBL" id="PIUM01000024">
    <property type="protein sequence ID" value="PKU23038.1"/>
    <property type="molecule type" value="Genomic_DNA"/>
</dbReference>
<feature type="transmembrane region" description="Helical" evidence="25">
    <location>
        <begin position="116"/>
        <end position="134"/>
    </location>
</feature>
<evidence type="ECO:0000256" key="7">
    <source>
        <dbReference type="ARBA" id="ARBA00023228"/>
    </source>
</evidence>
<comment type="catalytic activity">
    <reaction evidence="12">
        <text>L-lysyl-L-alpha-amino acid(out) = L-lysyl-L-alpha-amino acid(in)</text>
        <dbReference type="Rhea" id="RHEA:79387"/>
        <dbReference type="ChEBI" id="CHEBI:229965"/>
    </reaction>
</comment>
<dbReference type="OrthoDB" id="272777at2"/>
<evidence type="ECO:0000256" key="17">
    <source>
        <dbReference type="ARBA" id="ARBA00044903"/>
    </source>
</evidence>
<dbReference type="PROSITE" id="PS50850">
    <property type="entry name" value="MFS"/>
    <property type="match status" value="1"/>
</dbReference>
<dbReference type="Pfam" id="PF07690">
    <property type="entry name" value="MFS_1"/>
    <property type="match status" value="1"/>
</dbReference>
<evidence type="ECO:0000256" key="10">
    <source>
        <dbReference type="ARBA" id="ARBA00044881"/>
    </source>
</evidence>
<evidence type="ECO:0000256" key="23">
    <source>
        <dbReference type="ARBA" id="ARBA00045709"/>
    </source>
</evidence>